<gene>
    <name evidence="1" type="ORF">O3W52_03625</name>
</gene>
<comment type="caution">
    <text evidence="1">The sequence shown here is derived from an EMBL/GenBank/DDBJ whole genome shotgun (WGS) entry which is preliminary data.</text>
</comment>
<keyword evidence="2" id="KW-1185">Reference proteome</keyword>
<evidence type="ECO:0000313" key="2">
    <source>
        <dbReference type="Proteomes" id="UP001079430"/>
    </source>
</evidence>
<proteinExistence type="predicted"/>
<evidence type="ECO:0000313" key="1">
    <source>
        <dbReference type="EMBL" id="MCZ4089185.1"/>
    </source>
</evidence>
<organism evidence="1 2">
    <name type="scientific">Sinorhizobium psoraleae</name>
    <dbReference type="NCBI Taxonomy" id="520838"/>
    <lineage>
        <taxon>Bacteria</taxon>
        <taxon>Pseudomonadati</taxon>
        <taxon>Pseudomonadota</taxon>
        <taxon>Alphaproteobacteria</taxon>
        <taxon>Hyphomicrobiales</taxon>
        <taxon>Rhizobiaceae</taxon>
        <taxon>Sinorhizobium/Ensifer group</taxon>
        <taxon>Sinorhizobium</taxon>
    </lineage>
</organism>
<name>A0ABT4KB35_9HYPH</name>
<dbReference type="EMBL" id="JAPVOI010000003">
    <property type="protein sequence ID" value="MCZ4089185.1"/>
    <property type="molecule type" value="Genomic_DNA"/>
</dbReference>
<reference evidence="1" key="1">
    <citation type="submission" date="2022-10" db="EMBL/GenBank/DDBJ databases">
        <title>Whole genome sequencing of three plant growth promoting bacteria isolated from Vachellia tortilis subsp. raddiana in Morocco.</title>
        <authorList>
            <person name="Hnini M."/>
            <person name="Zouagui R."/>
            <person name="Zouagui H."/>
            <person name="Chemao Elfihri M.-W."/>
            <person name="Ibrahimi A."/>
            <person name="Sbabou L."/>
            <person name="Aurag J."/>
        </authorList>
    </citation>
    <scope>NUCLEOTIDE SEQUENCE</scope>
    <source>
        <strain evidence="1">LMR678</strain>
    </source>
</reference>
<sequence length="136" mass="15274">MNQARNCGSYVSLGSKALLFGFPLEFHDLCLQSGQLLRKFRLELLHRSLHLLAQVSQSIFDRPLRSTKQQIANLIDRRLGMHCRFRPIGGGTPPAPFPTCSLPLMAIPQLLTLLKPVAIEIKQLEDIQQLIMGDQS</sequence>
<dbReference type="Proteomes" id="UP001079430">
    <property type="component" value="Unassembled WGS sequence"/>
</dbReference>
<protein>
    <submittedName>
        <fullName evidence="1">Uncharacterized protein</fullName>
    </submittedName>
</protein>
<accession>A0ABT4KB35</accession>